<keyword evidence="8" id="KW-1185">Reference proteome</keyword>
<dbReference type="Gene3D" id="1.10.510.10">
    <property type="entry name" value="Transferase(Phosphotransferase) domain 1"/>
    <property type="match status" value="1"/>
</dbReference>
<dbReference type="InterPro" id="IPR008266">
    <property type="entry name" value="Tyr_kinase_AS"/>
</dbReference>
<evidence type="ECO:0000256" key="1">
    <source>
        <dbReference type="ARBA" id="ARBA00022679"/>
    </source>
</evidence>
<dbReference type="PROSITE" id="PS50011">
    <property type="entry name" value="PROTEIN_KINASE_DOM"/>
    <property type="match status" value="1"/>
</dbReference>
<keyword evidence="1" id="KW-0808">Transferase</keyword>
<gene>
    <name evidence="7" type="ORF">ASNO1_38110</name>
</gene>
<evidence type="ECO:0000256" key="3">
    <source>
        <dbReference type="ARBA" id="ARBA00022777"/>
    </source>
</evidence>
<evidence type="ECO:0000256" key="2">
    <source>
        <dbReference type="ARBA" id="ARBA00022741"/>
    </source>
</evidence>
<feature type="compositionally biased region" description="Basic and acidic residues" evidence="5">
    <location>
        <begin position="502"/>
        <end position="516"/>
    </location>
</feature>
<evidence type="ECO:0000256" key="4">
    <source>
        <dbReference type="ARBA" id="ARBA00022840"/>
    </source>
</evidence>
<dbReference type="InterPro" id="IPR000719">
    <property type="entry name" value="Prot_kinase_dom"/>
</dbReference>
<organism evidence="7 8">
    <name type="scientific">Corallococcus caeni</name>
    <dbReference type="NCBI Taxonomy" id="3082388"/>
    <lineage>
        <taxon>Bacteria</taxon>
        <taxon>Pseudomonadati</taxon>
        <taxon>Myxococcota</taxon>
        <taxon>Myxococcia</taxon>
        <taxon>Myxococcales</taxon>
        <taxon>Cystobacterineae</taxon>
        <taxon>Myxococcaceae</taxon>
        <taxon>Corallococcus</taxon>
    </lineage>
</organism>
<dbReference type="InterPro" id="IPR011009">
    <property type="entry name" value="Kinase-like_dom_sf"/>
</dbReference>
<feature type="compositionally biased region" description="Low complexity" evidence="5">
    <location>
        <begin position="425"/>
        <end position="445"/>
    </location>
</feature>
<evidence type="ECO:0000259" key="6">
    <source>
        <dbReference type="PROSITE" id="PS50011"/>
    </source>
</evidence>
<dbReference type="Pfam" id="PF08308">
    <property type="entry name" value="PEGA"/>
    <property type="match status" value="1"/>
</dbReference>
<dbReference type="Proteomes" id="UP001342631">
    <property type="component" value="Unassembled WGS sequence"/>
</dbReference>
<dbReference type="CDD" id="cd14014">
    <property type="entry name" value="STKc_PknB_like"/>
    <property type="match status" value="1"/>
</dbReference>
<keyword evidence="4" id="KW-0067">ATP-binding</keyword>
<comment type="caution">
    <text evidence="7">The sequence shown here is derived from an EMBL/GenBank/DDBJ whole genome shotgun (WGS) entry which is preliminary data.</text>
</comment>
<evidence type="ECO:0000256" key="5">
    <source>
        <dbReference type="SAM" id="MobiDB-lite"/>
    </source>
</evidence>
<proteinExistence type="predicted"/>
<feature type="domain" description="Protein kinase" evidence="6">
    <location>
        <begin position="25"/>
        <end position="299"/>
    </location>
</feature>
<dbReference type="SUPFAM" id="SSF56112">
    <property type="entry name" value="Protein kinase-like (PK-like)"/>
    <property type="match status" value="1"/>
</dbReference>
<protein>
    <recommendedName>
        <fullName evidence="6">Protein kinase domain-containing protein</fullName>
    </recommendedName>
</protein>
<name>A0ABQ6QW86_9BACT</name>
<reference evidence="7 8" key="1">
    <citation type="journal article" date="2024" name="Arch. Microbiol.">
        <title>Corallococcus caeni sp. nov., a novel myxobacterium isolated from activated sludge.</title>
        <authorList>
            <person name="Tomita S."/>
            <person name="Nakai R."/>
            <person name="Kuroda K."/>
            <person name="Kurashita H."/>
            <person name="Hatamoto M."/>
            <person name="Yamaguchi T."/>
            <person name="Narihiro T."/>
        </authorList>
    </citation>
    <scope>NUCLEOTIDE SEQUENCE [LARGE SCALE GENOMIC DNA]</scope>
    <source>
        <strain evidence="7 8">NO1</strain>
    </source>
</reference>
<dbReference type="PANTHER" id="PTHR43289">
    <property type="entry name" value="MITOGEN-ACTIVATED PROTEIN KINASE KINASE KINASE 20-RELATED"/>
    <property type="match status" value="1"/>
</dbReference>
<dbReference type="PANTHER" id="PTHR43289:SF6">
    <property type="entry name" value="SERINE_THREONINE-PROTEIN KINASE NEKL-3"/>
    <property type="match status" value="1"/>
</dbReference>
<dbReference type="Pfam" id="PF00069">
    <property type="entry name" value="Pkinase"/>
    <property type="match status" value="1"/>
</dbReference>
<feature type="compositionally biased region" description="Polar residues" evidence="5">
    <location>
        <begin position="414"/>
        <end position="424"/>
    </location>
</feature>
<feature type="compositionally biased region" description="Low complexity" evidence="5">
    <location>
        <begin position="361"/>
        <end position="377"/>
    </location>
</feature>
<sequence length="947" mass="101273">MLGLPQSRPRLPPVAEPSPQQFGKYVLVSKLAAGGMAVTYRARMTGAMGVTKPCVIKQILPHFVDDHDFVEMFISEARLVAGLTHGNIAQIFDFGEVDGQYFIAMELVHGQPLSKVLRRASRAGIGFMPQPLALHIASKLCEGLDYAHRHVGEDGQMLGLVHRDVSPDNVLISYEGEVKVIDFGIAKATSAVEAKTSPGTLKGKYPYFSPEQAQGRQDLDARTDVYAAGIVLYEMLCGRRPFEGEFVTVLPRIITGDCLPPSAINPTIGEDLETIIAHAMAVDREARYQTAKDLSESAVELLYRDTPRFTPTMLSQLMTYLFAEELAAEGRKVELPPGFKEQLAAWQSPGSEPSQGRARLPSSNGRSSSPGNPSSPGVARPSSPGVARPSSPGVRAPSASGLRPATDGSAPRRSATQATAVRKSTTGVRRVTPGGTRENTGTGRRPLPPELPPEPDTDGGTEPTAMPRTLPTLAAPRDTPVETAIAPEPPEPEEQQAPRARTTADDAREQLAAEAAEREAKRVKQVRQLSMVAFGVTAVLLVIGLLIHFLSPAEEGEGSDAPVVLWITSNPAGAAVVVNGRPVGNTPSRIIGADQRTPHTIVVTRPGYRAWTRRFTPNQPEVHVKAELEVAPGTTQMVSEIPTATAPDAGPEAPDAGTAAAVVAATAAPAEDGGTATETDAGLASNDAGALAEAELPDRDMRHVEYPTRLLVLRPMYNALPLPEYPTATIDVSPGAAYSVWTEGSAALAEGDGTASGTLVYYAEGDLPADNAVGFISSAPRTIKGAKKLHFFALDDTGPEDNRGSIRVHLRQSAYIPPRSVLFEADKNAVQVKPLHQMLLKGLNPKSTYAFTVRDDFAEVRSGAQGRVHTVLCVEKGPRAESVRSTHRLFETGKRYQVSGVQDLRCVFPDLQLGDNQGALDFDIVDVTNMSRKERAEALRGAKSSER</sequence>
<feature type="region of interest" description="Disordered" evidence="5">
    <location>
        <begin position="345"/>
        <end position="516"/>
    </location>
</feature>
<keyword evidence="2" id="KW-0547">Nucleotide-binding</keyword>
<evidence type="ECO:0000313" key="7">
    <source>
        <dbReference type="EMBL" id="GMU07558.1"/>
    </source>
</evidence>
<evidence type="ECO:0000313" key="8">
    <source>
        <dbReference type="Proteomes" id="UP001342631"/>
    </source>
</evidence>
<accession>A0ABQ6QW86</accession>
<keyword evidence="3" id="KW-0418">Kinase</keyword>
<dbReference type="Gene3D" id="3.30.200.20">
    <property type="entry name" value="Phosphorylase Kinase, domain 1"/>
    <property type="match status" value="1"/>
</dbReference>
<dbReference type="PROSITE" id="PS00109">
    <property type="entry name" value="PROTEIN_KINASE_TYR"/>
    <property type="match status" value="1"/>
</dbReference>
<dbReference type="EMBL" id="BTTX01000003">
    <property type="protein sequence ID" value="GMU07558.1"/>
    <property type="molecule type" value="Genomic_DNA"/>
</dbReference>
<dbReference type="InterPro" id="IPR013229">
    <property type="entry name" value="PEGA"/>
</dbReference>